<dbReference type="EMBL" id="BMAT01005400">
    <property type="protein sequence ID" value="GFR92656.1"/>
    <property type="molecule type" value="Genomic_DNA"/>
</dbReference>
<proteinExistence type="predicted"/>
<name>A0AAV4H5X1_9GAST</name>
<feature type="compositionally biased region" description="Polar residues" evidence="1">
    <location>
        <begin position="19"/>
        <end position="28"/>
    </location>
</feature>
<accession>A0AAV4H5X1</accession>
<evidence type="ECO:0000313" key="2">
    <source>
        <dbReference type="EMBL" id="GFR92656.1"/>
    </source>
</evidence>
<evidence type="ECO:0000313" key="3">
    <source>
        <dbReference type="Proteomes" id="UP000762676"/>
    </source>
</evidence>
<evidence type="ECO:0008006" key="4">
    <source>
        <dbReference type="Google" id="ProtNLM"/>
    </source>
</evidence>
<feature type="compositionally biased region" description="Basic and acidic residues" evidence="1">
    <location>
        <begin position="38"/>
        <end position="50"/>
    </location>
</feature>
<protein>
    <recommendedName>
        <fullName evidence="4">Ig-like domain-containing protein</fullName>
    </recommendedName>
</protein>
<dbReference type="AlphaFoldDB" id="A0AAV4H5X1"/>
<dbReference type="Proteomes" id="UP000762676">
    <property type="component" value="Unassembled WGS sequence"/>
</dbReference>
<organism evidence="2 3">
    <name type="scientific">Elysia marginata</name>
    <dbReference type="NCBI Taxonomy" id="1093978"/>
    <lineage>
        <taxon>Eukaryota</taxon>
        <taxon>Metazoa</taxon>
        <taxon>Spiralia</taxon>
        <taxon>Lophotrochozoa</taxon>
        <taxon>Mollusca</taxon>
        <taxon>Gastropoda</taxon>
        <taxon>Heterobranchia</taxon>
        <taxon>Euthyneura</taxon>
        <taxon>Panpulmonata</taxon>
        <taxon>Sacoglossa</taxon>
        <taxon>Placobranchoidea</taxon>
        <taxon>Plakobranchidae</taxon>
        <taxon>Elysia</taxon>
    </lineage>
</organism>
<comment type="caution">
    <text evidence="2">The sequence shown here is derived from an EMBL/GenBank/DDBJ whole genome shotgun (WGS) entry which is preliminary data.</text>
</comment>
<feature type="region of interest" description="Disordered" evidence="1">
    <location>
        <begin position="1"/>
        <end position="69"/>
    </location>
</feature>
<gene>
    <name evidence="2" type="ORF">ElyMa_002624000</name>
</gene>
<feature type="compositionally biased region" description="Basic residues" evidence="1">
    <location>
        <begin position="8"/>
        <end position="18"/>
    </location>
</feature>
<reference evidence="2 3" key="1">
    <citation type="journal article" date="2021" name="Elife">
        <title>Chloroplast acquisition without the gene transfer in kleptoplastic sea slugs, Plakobranchus ocellatus.</title>
        <authorList>
            <person name="Maeda T."/>
            <person name="Takahashi S."/>
            <person name="Yoshida T."/>
            <person name="Shimamura S."/>
            <person name="Takaki Y."/>
            <person name="Nagai Y."/>
            <person name="Toyoda A."/>
            <person name="Suzuki Y."/>
            <person name="Arimoto A."/>
            <person name="Ishii H."/>
            <person name="Satoh N."/>
            <person name="Nishiyama T."/>
            <person name="Hasebe M."/>
            <person name="Maruyama T."/>
            <person name="Minagawa J."/>
            <person name="Obokata J."/>
            <person name="Shigenobu S."/>
        </authorList>
    </citation>
    <scope>NUCLEOTIDE SEQUENCE [LARGE SCALE GENOMIC DNA]</scope>
</reference>
<evidence type="ECO:0000256" key="1">
    <source>
        <dbReference type="SAM" id="MobiDB-lite"/>
    </source>
</evidence>
<sequence>MVQSLPRRNLHNTLKNKKPQSNENNSTHCPHWNNRLQPEQDRKHRNETKLKSRLRLGSRSSIHPSAERTPLNVTCTADGVGDQYTNVTSLTISRVLEGYGPENEEMIAVFYPDSTGDDEKHVPQGRNWEIHFINETSNNLETTTARTGPRIKWTIQDTQQADAGMYRCTVKYDNGTNESFRQERLRLTAVSGNLLLQVEPTSHNHRYIEGDLVVLSCRLVNEQMSISTVCSHVKSTSNLIESKITGYLRRRLESERLRSGWTWKEKD</sequence>
<keyword evidence="3" id="KW-1185">Reference proteome</keyword>